<evidence type="ECO:0000313" key="14">
    <source>
        <dbReference type="Proteomes" id="UP001460270"/>
    </source>
</evidence>
<feature type="signal peptide" evidence="11">
    <location>
        <begin position="1"/>
        <end position="18"/>
    </location>
</feature>
<keyword evidence="4 9" id="KW-0863">Zinc-finger</keyword>
<evidence type="ECO:0000256" key="9">
    <source>
        <dbReference type="PROSITE-ProRule" id="PRU00042"/>
    </source>
</evidence>
<dbReference type="GO" id="GO:0008270">
    <property type="term" value="F:zinc ion binding"/>
    <property type="evidence" value="ECO:0007669"/>
    <property type="project" value="UniProtKB-KW"/>
</dbReference>
<feature type="domain" description="C2H2-type" evidence="12">
    <location>
        <begin position="129"/>
        <end position="156"/>
    </location>
</feature>
<evidence type="ECO:0000256" key="10">
    <source>
        <dbReference type="SAM" id="MobiDB-lite"/>
    </source>
</evidence>
<evidence type="ECO:0000313" key="13">
    <source>
        <dbReference type="EMBL" id="KAK7879779.1"/>
    </source>
</evidence>
<keyword evidence="6" id="KW-0805">Transcription regulation</keyword>
<dbReference type="FunFam" id="3.30.160.60:FF:000478">
    <property type="entry name" value="Zinc finger protein 133"/>
    <property type="match status" value="1"/>
</dbReference>
<keyword evidence="5" id="KW-0862">Zinc</keyword>
<feature type="domain" description="C2H2-type" evidence="12">
    <location>
        <begin position="61"/>
        <end position="88"/>
    </location>
</feature>
<keyword evidence="8" id="KW-0539">Nucleus</keyword>
<feature type="region of interest" description="Disordered" evidence="10">
    <location>
        <begin position="183"/>
        <end position="280"/>
    </location>
</feature>
<evidence type="ECO:0000256" key="3">
    <source>
        <dbReference type="ARBA" id="ARBA00022737"/>
    </source>
</evidence>
<organism evidence="13 14">
    <name type="scientific">Mugilogobius chulae</name>
    <name type="common">yellowstripe goby</name>
    <dbReference type="NCBI Taxonomy" id="88201"/>
    <lineage>
        <taxon>Eukaryota</taxon>
        <taxon>Metazoa</taxon>
        <taxon>Chordata</taxon>
        <taxon>Craniata</taxon>
        <taxon>Vertebrata</taxon>
        <taxon>Euteleostomi</taxon>
        <taxon>Actinopterygii</taxon>
        <taxon>Neopterygii</taxon>
        <taxon>Teleostei</taxon>
        <taxon>Neoteleostei</taxon>
        <taxon>Acanthomorphata</taxon>
        <taxon>Gobiaria</taxon>
        <taxon>Gobiiformes</taxon>
        <taxon>Gobioidei</taxon>
        <taxon>Gobiidae</taxon>
        <taxon>Gobionellinae</taxon>
        <taxon>Mugilogobius</taxon>
    </lineage>
</organism>
<evidence type="ECO:0000256" key="4">
    <source>
        <dbReference type="ARBA" id="ARBA00022771"/>
    </source>
</evidence>
<evidence type="ECO:0000256" key="1">
    <source>
        <dbReference type="ARBA" id="ARBA00004123"/>
    </source>
</evidence>
<dbReference type="Pfam" id="PF13894">
    <property type="entry name" value="zf-C2H2_4"/>
    <property type="match status" value="1"/>
</dbReference>
<dbReference type="PANTHER" id="PTHR47772:SF1">
    <property type="entry name" value="ZINC FINGER PROTEIN 200"/>
    <property type="match status" value="1"/>
</dbReference>
<evidence type="ECO:0000256" key="5">
    <source>
        <dbReference type="ARBA" id="ARBA00022833"/>
    </source>
</evidence>
<proteinExistence type="predicted"/>
<dbReference type="SMART" id="SM00355">
    <property type="entry name" value="ZnF_C2H2"/>
    <property type="match status" value="4"/>
</dbReference>
<keyword evidence="11" id="KW-0732">Signal</keyword>
<name>A0AAW0MT07_9GOBI</name>
<dbReference type="SUPFAM" id="SSF57667">
    <property type="entry name" value="beta-beta-alpha zinc fingers"/>
    <property type="match status" value="2"/>
</dbReference>
<feature type="chain" id="PRO_5043486017" description="C2H2-type domain-containing protein" evidence="11">
    <location>
        <begin position="19"/>
        <end position="280"/>
    </location>
</feature>
<evidence type="ECO:0000256" key="2">
    <source>
        <dbReference type="ARBA" id="ARBA00022723"/>
    </source>
</evidence>
<comment type="subcellular location">
    <subcellularLocation>
        <location evidence="1">Nucleus</location>
    </subcellularLocation>
</comment>
<dbReference type="PROSITE" id="PS50157">
    <property type="entry name" value="ZINC_FINGER_C2H2_2"/>
    <property type="match status" value="4"/>
</dbReference>
<keyword evidence="14" id="KW-1185">Reference proteome</keyword>
<dbReference type="PROSITE" id="PS00028">
    <property type="entry name" value="ZINC_FINGER_C2H2_1"/>
    <property type="match status" value="3"/>
</dbReference>
<dbReference type="InterPro" id="IPR050636">
    <property type="entry name" value="C2H2-ZF_domain-containing"/>
</dbReference>
<feature type="domain" description="C2H2-type" evidence="12">
    <location>
        <begin position="157"/>
        <end position="184"/>
    </location>
</feature>
<comment type="caution">
    <text evidence="13">The sequence shown here is derived from an EMBL/GenBank/DDBJ whole genome shotgun (WGS) entry which is preliminary data.</text>
</comment>
<feature type="domain" description="C2H2-type" evidence="12">
    <location>
        <begin position="89"/>
        <end position="122"/>
    </location>
</feature>
<feature type="compositionally biased region" description="Basic and acidic residues" evidence="10">
    <location>
        <begin position="184"/>
        <end position="250"/>
    </location>
</feature>
<reference evidence="14" key="1">
    <citation type="submission" date="2024-04" db="EMBL/GenBank/DDBJ databases">
        <title>Salinicola lusitanus LLJ914,a marine bacterium isolated from the Okinawa Trough.</title>
        <authorList>
            <person name="Li J."/>
        </authorList>
    </citation>
    <scope>NUCLEOTIDE SEQUENCE [LARGE SCALE GENOMIC DNA]</scope>
</reference>
<evidence type="ECO:0000259" key="12">
    <source>
        <dbReference type="PROSITE" id="PS50157"/>
    </source>
</evidence>
<evidence type="ECO:0000256" key="8">
    <source>
        <dbReference type="ARBA" id="ARBA00023242"/>
    </source>
</evidence>
<keyword evidence="3" id="KW-0677">Repeat</keyword>
<dbReference type="InterPro" id="IPR013087">
    <property type="entry name" value="Znf_C2H2_type"/>
</dbReference>
<dbReference type="Gene3D" id="3.30.160.60">
    <property type="entry name" value="Classic Zinc Finger"/>
    <property type="match status" value="3"/>
</dbReference>
<evidence type="ECO:0000256" key="7">
    <source>
        <dbReference type="ARBA" id="ARBA00023163"/>
    </source>
</evidence>
<gene>
    <name evidence="13" type="ORF">WMY93_033551</name>
</gene>
<protein>
    <recommendedName>
        <fullName evidence="12">C2H2-type domain-containing protein</fullName>
    </recommendedName>
</protein>
<dbReference type="AlphaFoldDB" id="A0AAW0MT07"/>
<dbReference type="Proteomes" id="UP001460270">
    <property type="component" value="Unassembled WGS sequence"/>
</dbReference>
<dbReference type="EMBL" id="JBBPFD010000202">
    <property type="protein sequence ID" value="KAK7879779.1"/>
    <property type="molecule type" value="Genomic_DNA"/>
</dbReference>
<keyword evidence="2" id="KW-0479">Metal-binding</keyword>
<dbReference type="FunFam" id="3.30.160.60:FF:000688">
    <property type="entry name" value="zinc finger protein 197 isoform X1"/>
    <property type="match status" value="1"/>
</dbReference>
<dbReference type="PANTHER" id="PTHR47772">
    <property type="entry name" value="ZINC FINGER PROTEIN 200"/>
    <property type="match status" value="1"/>
</dbReference>
<keyword evidence="7" id="KW-0804">Transcription</keyword>
<accession>A0AAW0MT07</accession>
<sequence>MYHVTLAALRLFPVFNLASRRCGGKSPQTHGRSPGENCSFFLLKLSHSCRIFKMEATVSLFKCDDCDKTFKSSFALKTHRRLHKRRLKRRCRLCKKEFLYSRELQLHQRVCAETKTRTGTKTGTRTQVWKCPECGKAFICKDQLSVHKRTHAGDRTYDCRVCGRSFTSFYNLDRHQDIHRRSKVYGEERGKREEARREKRQQDIHRRNKVYGEERSKREEARREKREEERREKKQQDIHRRSKVYGEERREKKHQHRGKKVYSERNEDTEDKEEALKRTS</sequence>
<dbReference type="InterPro" id="IPR036236">
    <property type="entry name" value="Znf_C2H2_sf"/>
</dbReference>
<feature type="compositionally biased region" description="Basic residues" evidence="10">
    <location>
        <begin position="251"/>
        <end position="260"/>
    </location>
</feature>
<dbReference type="GO" id="GO:0005634">
    <property type="term" value="C:nucleus"/>
    <property type="evidence" value="ECO:0007669"/>
    <property type="project" value="UniProtKB-SubCell"/>
</dbReference>
<dbReference type="Pfam" id="PF00096">
    <property type="entry name" value="zf-C2H2"/>
    <property type="match status" value="2"/>
</dbReference>
<evidence type="ECO:0000256" key="11">
    <source>
        <dbReference type="SAM" id="SignalP"/>
    </source>
</evidence>
<evidence type="ECO:0000256" key="6">
    <source>
        <dbReference type="ARBA" id="ARBA00023015"/>
    </source>
</evidence>